<dbReference type="Gene3D" id="1.25.40.10">
    <property type="entry name" value="Tetratricopeptide repeat domain"/>
    <property type="match status" value="1"/>
</dbReference>
<dbReference type="Proteomes" id="UP000325055">
    <property type="component" value="Unassembled WGS sequence"/>
</dbReference>
<keyword evidence="3" id="KW-0732">Signal</keyword>
<feature type="transmembrane region" description="Helical" evidence="2">
    <location>
        <begin position="477"/>
        <end position="497"/>
    </location>
</feature>
<evidence type="ECO:0000256" key="3">
    <source>
        <dbReference type="SAM" id="SignalP"/>
    </source>
</evidence>
<evidence type="ECO:0000313" key="5">
    <source>
        <dbReference type="Proteomes" id="UP000325055"/>
    </source>
</evidence>
<feature type="signal peptide" evidence="3">
    <location>
        <begin position="1"/>
        <end position="21"/>
    </location>
</feature>
<gene>
    <name evidence="4" type="ORF">F2Y86_22030</name>
</gene>
<keyword evidence="2" id="KW-1133">Transmembrane helix</keyword>
<keyword evidence="1" id="KW-0175">Coiled coil</keyword>
<evidence type="ECO:0000256" key="1">
    <source>
        <dbReference type="SAM" id="Coils"/>
    </source>
</evidence>
<evidence type="ECO:0008006" key="6">
    <source>
        <dbReference type="Google" id="ProtNLM"/>
    </source>
</evidence>
<keyword evidence="2" id="KW-0812">Transmembrane</keyword>
<feature type="chain" id="PRO_5024333142" description="Tetratricopeptide repeat protein" evidence="3">
    <location>
        <begin position="22"/>
        <end position="665"/>
    </location>
</feature>
<dbReference type="AlphaFoldDB" id="A0A5M6A3J9"/>
<feature type="coiled-coil region" evidence="1">
    <location>
        <begin position="455"/>
        <end position="554"/>
    </location>
</feature>
<reference evidence="4 5" key="1">
    <citation type="journal article" date="2019" name="Nat. Med.">
        <title>A library of human gut bacterial isolates paired with longitudinal multiomics data enables mechanistic microbiome research.</title>
        <authorList>
            <person name="Poyet M."/>
            <person name="Groussin M."/>
            <person name="Gibbons S.M."/>
            <person name="Avila-Pacheco J."/>
            <person name="Jiang X."/>
            <person name="Kearney S.M."/>
            <person name="Perrotta A.R."/>
            <person name="Berdy B."/>
            <person name="Zhao S."/>
            <person name="Lieberman T.D."/>
            <person name="Swanson P.K."/>
            <person name="Smith M."/>
            <person name="Roesemann S."/>
            <person name="Alexander J.E."/>
            <person name="Rich S.A."/>
            <person name="Livny J."/>
            <person name="Vlamakis H."/>
            <person name="Clish C."/>
            <person name="Bullock K."/>
            <person name="Deik A."/>
            <person name="Scott J."/>
            <person name="Pierce K.A."/>
            <person name="Xavier R.J."/>
            <person name="Alm E.J."/>
        </authorList>
    </citation>
    <scope>NUCLEOTIDE SEQUENCE [LARGE SCALE GENOMIC DNA]</scope>
    <source>
        <strain evidence="4 5">BIOML-A7</strain>
    </source>
</reference>
<evidence type="ECO:0000256" key="2">
    <source>
        <dbReference type="SAM" id="Phobius"/>
    </source>
</evidence>
<accession>A0A5M6A3J9</accession>
<comment type="caution">
    <text evidence="4">The sequence shown here is derived from an EMBL/GenBank/DDBJ whole genome shotgun (WGS) entry which is preliminary data.</text>
</comment>
<name>A0A5M6A3J9_9BACE</name>
<evidence type="ECO:0000313" key="4">
    <source>
        <dbReference type="EMBL" id="KAA5404269.1"/>
    </source>
</evidence>
<protein>
    <recommendedName>
        <fullName evidence="6">Tetratricopeptide repeat protein</fullName>
    </recommendedName>
</protein>
<dbReference type="InterPro" id="IPR011990">
    <property type="entry name" value="TPR-like_helical_dom_sf"/>
</dbReference>
<sequence length="665" mass="75870">MKHLPAILLLLIFLVCCTTHPSGNTPSSNKNTSITTTLTAAYTKGKAANQGHRFDEALHIIEDALNALPSDIVPDDSLLKYIRLSLSEYKQIAINSRNFRQPLQYLRTLQNPLIKQTSLYELLAIRAHLHQMAGDNQQAVALIDSFAAMPNPDDAGRLIQYSEMAGSVYFYSGHDIRKAIAQLEKAAEVYRKGGISPYMGRILSRLGSYYQEEKSYRQAAEANQAAIEFYENDSLQKVGNGIIMAYGGQSNLYLALNMYDRALELNRLACRYSIQKDSFGLSDLYRFQSEIYKNKGQSDSAAYYLHRACDVSVALGSFKGAFYNRLSLADFYLTFPDSAGRALDILLGLRTDTLKMPPFVKLQFKQSLGEAFTKNGKLGPGIRLMEDAARGYIHLGMENMRSQCIQKLMQAYLDNKMEQSFIRNYHYYKSVLDSMQHDNEIRALAAANIRFEAHKKEQQNRLLAAEVQLKDNKLKSYALGGITLTFIVVCLTGWILMRQRALKLRLQLREQEKKLSEQQLRDQSERLQQLITSRQELNNHNEELLRQLAEVQSTHEKTCDLDRVMEKLQPRLLTHEEEEQFRTAFAALYPSALHQLRSICSRATRTDELLCMLIILKQTNEEVARTLGISRASVLQNRYRLRNKLNLPEGSDLDTEIRRLLTDIN</sequence>
<dbReference type="EMBL" id="VVYW01000023">
    <property type="protein sequence ID" value="KAA5404269.1"/>
    <property type="molecule type" value="Genomic_DNA"/>
</dbReference>
<dbReference type="RefSeq" id="WP_007213678.1">
    <property type="nucleotide sequence ID" value="NZ_JAFEKG010000001.1"/>
</dbReference>
<proteinExistence type="predicted"/>
<organism evidence="4 5">
    <name type="scientific">Bacteroides cellulosilyticus</name>
    <dbReference type="NCBI Taxonomy" id="246787"/>
    <lineage>
        <taxon>Bacteria</taxon>
        <taxon>Pseudomonadati</taxon>
        <taxon>Bacteroidota</taxon>
        <taxon>Bacteroidia</taxon>
        <taxon>Bacteroidales</taxon>
        <taxon>Bacteroidaceae</taxon>
        <taxon>Bacteroides</taxon>
    </lineage>
</organism>
<dbReference type="SUPFAM" id="SSF48452">
    <property type="entry name" value="TPR-like"/>
    <property type="match status" value="2"/>
</dbReference>
<keyword evidence="2" id="KW-0472">Membrane</keyword>